<keyword evidence="2" id="KW-1185">Reference proteome</keyword>
<name>A0A7H0HRL7_9ACTN</name>
<accession>A0A7H0HRL7</accession>
<dbReference type="Proteomes" id="UP000516230">
    <property type="component" value="Chromosome"/>
</dbReference>
<sequence>MKETDDSGWLWSRWSPDGSYVWWRQCPACGYVGDVFGDLGVDGCWSPSRGDCDHLEGTVGIGLAKSFFRPFCGLVLTHGEELNAAGIELIAP</sequence>
<dbReference type="KEGG" id="sgj:IAG43_09700"/>
<gene>
    <name evidence="1" type="ORF">IAG43_09700</name>
</gene>
<organism evidence="1 2">
    <name type="scientific">Streptomyces genisteinicus</name>
    <dbReference type="NCBI Taxonomy" id="2768068"/>
    <lineage>
        <taxon>Bacteria</taxon>
        <taxon>Bacillati</taxon>
        <taxon>Actinomycetota</taxon>
        <taxon>Actinomycetes</taxon>
        <taxon>Kitasatosporales</taxon>
        <taxon>Streptomycetaceae</taxon>
        <taxon>Streptomyces</taxon>
    </lineage>
</organism>
<evidence type="ECO:0000313" key="1">
    <source>
        <dbReference type="EMBL" id="QNP63183.1"/>
    </source>
</evidence>
<protein>
    <submittedName>
        <fullName evidence="1">Uncharacterized protein</fullName>
    </submittedName>
</protein>
<reference evidence="1 2" key="1">
    <citation type="submission" date="2020-08" db="EMBL/GenBank/DDBJ databases">
        <title>A novel species.</title>
        <authorList>
            <person name="Gao J."/>
        </authorList>
    </citation>
    <scope>NUCLEOTIDE SEQUENCE [LARGE SCALE GENOMIC DNA]</scope>
    <source>
        <strain evidence="1 2">CRPJ-33</strain>
    </source>
</reference>
<proteinExistence type="predicted"/>
<dbReference type="EMBL" id="CP060825">
    <property type="protein sequence ID" value="QNP63183.1"/>
    <property type="molecule type" value="Genomic_DNA"/>
</dbReference>
<dbReference type="RefSeq" id="WP_187740349.1">
    <property type="nucleotide sequence ID" value="NZ_CP060825.1"/>
</dbReference>
<dbReference type="AlphaFoldDB" id="A0A7H0HRL7"/>
<evidence type="ECO:0000313" key="2">
    <source>
        <dbReference type="Proteomes" id="UP000516230"/>
    </source>
</evidence>